<dbReference type="Pfam" id="PF05962">
    <property type="entry name" value="HutD"/>
    <property type="match status" value="1"/>
</dbReference>
<organism evidence="1">
    <name type="scientific">freshwater metagenome</name>
    <dbReference type="NCBI Taxonomy" id="449393"/>
    <lineage>
        <taxon>unclassified sequences</taxon>
        <taxon>metagenomes</taxon>
        <taxon>ecological metagenomes</taxon>
    </lineage>
</organism>
<dbReference type="InterPro" id="IPR010282">
    <property type="entry name" value="Uncharacterised_HutD/Ves"/>
</dbReference>
<proteinExistence type="predicted"/>
<accession>A0A6J7F960</accession>
<dbReference type="PANTHER" id="PTHR37943:SF1">
    <property type="entry name" value="PROTEIN VES"/>
    <property type="match status" value="1"/>
</dbReference>
<dbReference type="EMBL" id="CAFBNR010000009">
    <property type="protein sequence ID" value="CAB4956531.1"/>
    <property type="molecule type" value="Genomic_DNA"/>
</dbReference>
<name>A0A6J7F960_9ZZZZ</name>
<reference evidence="1" key="1">
    <citation type="submission" date="2020-05" db="EMBL/GenBank/DDBJ databases">
        <authorList>
            <person name="Chiriac C."/>
            <person name="Salcher M."/>
            <person name="Ghai R."/>
            <person name="Kavagutti S V."/>
        </authorList>
    </citation>
    <scope>NUCLEOTIDE SEQUENCE</scope>
</reference>
<gene>
    <name evidence="1" type="ORF">UFOPK3573_00123</name>
    <name evidence="2" type="ORF">UFOPK3879_00295</name>
</gene>
<dbReference type="SUPFAM" id="SSF51182">
    <property type="entry name" value="RmlC-like cupins"/>
    <property type="match status" value="1"/>
</dbReference>
<dbReference type="AlphaFoldDB" id="A0A6J7F960"/>
<dbReference type="PANTHER" id="PTHR37943">
    <property type="entry name" value="PROTEIN VES"/>
    <property type="match status" value="1"/>
</dbReference>
<protein>
    <submittedName>
        <fullName evidence="1">Unannotated protein</fullName>
    </submittedName>
</protein>
<dbReference type="EMBL" id="CAFBMJ010000004">
    <property type="protein sequence ID" value="CAB4891571.1"/>
    <property type="molecule type" value="Genomic_DNA"/>
</dbReference>
<dbReference type="InterPro" id="IPR014710">
    <property type="entry name" value="RmlC-like_jellyroll"/>
</dbReference>
<dbReference type="Gene3D" id="2.60.120.10">
    <property type="entry name" value="Jelly Rolls"/>
    <property type="match status" value="1"/>
</dbReference>
<evidence type="ECO:0000313" key="1">
    <source>
        <dbReference type="EMBL" id="CAB4891571.1"/>
    </source>
</evidence>
<dbReference type="CDD" id="cd20293">
    <property type="entry name" value="cupin_HutD_N"/>
    <property type="match status" value="1"/>
</dbReference>
<dbReference type="InterPro" id="IPR011051">
    <property type="entry name" value="RmlC_Cupin_sf"/>
</dbReference>
<sequence length="166" mass="17697">MPWANGRGTSYEIACDRGNDDQWTWRLAIAPVIVDGPFSLLPGVDRELVVIEGNGMVLETDGKTLECLPGEVVQFSGDASTYARLSDGPIVDLGLMMVRGSVVASMSVVTDAGEVIGSRVVIALSEKVEIEVEGSLQQLKRLDAVIHEDDGAICLMSGVIACLVMF</sequence>
<evidence type="ECO:0000313" key="2">
    <source>
        <dbReference type="EMBL" id="CAB4956531.1"/>
    </source>
</evidence>